<dbReference type="RefSeq" id="WP_157707484.1">
    <property type="nucleotide sequence ID" value="NZ_CP034348.1"/>
</dbReference>
<reference evidence="2" key="1">
    <citation type="submission" date="2018-12" db="EMBL/GenBank/DDBJ databases">
        <title>Complete genome sequence of Roseovarius sp. MME-070.</title>
        <authorList>
            <person name="Nam Y.-D."/>
            <person name="Kang J."/>
            <person name="Chung W.-H."/>
            <person name="Park Y.S."/>
        </authorList>
    </citation>
    <scope>NUCLEOTIDE SEQUENCE [LARGE SCALE GENOMIC DNA]</scope>
    <source>
        <strain evidence="2">MME-070</strain>
    </source>
</reference>
<dbReference type="Proteomes" id="UP000428330">
    <property type="component" value="Chromosome"/>
</dbReference>
<dbReference type="KEGG" id="rom:EI983_11170"/>
<proteinExistence type="predicted"/>
<dbReference type="OrthoDB" id="7742414at2"/>
<gene>
    <name evidence="1" type="ORF">EI983_11170</name>
</gene>
<dbReference type="EMBL" id="CP034348">
    <property type="protein sequence ID" value="QGX98800.1"/>
    <property type="molecule type" value="Genomic_DNA"/>
</dbReference>
<organism evidence="1 2">
    <name type="scientific">Roseovarius faecimaris</name>
    <dbReference type="NCBI Taxonomy" id="2494550"/>
    <lineage>
        <taxon>Bacteria</taxon>
        <taxon>Pseudomonadati</taxon>
        <taxon>Pseudomonadota</taxon>
        <taxon>Alphaproteobacteria</taxon>
        <taxon>Rhodobacterales</taxon>
        <taxon>Roseobacteraceae</taxon>
        <taxon>Roseovarius</taxon>
    </lineage>
</organism>
<evidence type="ECO:0008006" key="3">
    <source>
        <dbReference type="Google" id="ProtNLM"/>
    </source>
</evidence>
<evidence type="ECO:0000313" key="2">
    <source>
        <dbReference type="Proteomes" id="UP000428330"/>
    </source>
</evidence>
<evidence type="ECO:0000313" key="1">
    <source>
        <dbReference type="EMBL" id="QGX98800.1"/>
    </source>
</evidence>
<dbReference type="PROSITE" id="PS51257">
    <property type="entry name" value="PROKAR_LIPOPROTEIN"/>
    <property type="match status" value="1"/>
</dbReference>
<accession>A0A6I6INU7</accession>
<name>A0A6I6INU7_9RHOB</name>
<protein>
    <recommendedName>
        <fullName evidence="3">Lipoprotein</fullName>
    </recommendedName>
</protein>
<dbReference type="AlphaFoldDB" id="A0A6I6INU7"/>
<sequence length="176" mass="18807">MTRFSLALIGIAALTACTPAEQVMMMKLENPTLDGGTYSTGGGIDIAAELREVDGMTGLCGVWAESERQAIFSKGKSGNVVRTGSAYVDGAVLHRDLGFMRKVAPNAPYTGQEASCIRTARPWSPQDQGKPVQIRIPRQVVHREDEEGDSTGLQVIFRQTGPGAKNPTLKSLIFGG</sequence>
<keyword evidence="2" id="KW-1185">Reference proteome</keyword>